<evidence type="ECO:0000256" key="1">
    <source>
        <dbReference type="ARBA" id="ARBA00004442"/>
    </source>
</evidence>
<dbReference type="PANTHER" id="PTHR30332:SF25">
    <property type="entry name" value="SECRETIN XPSD"/>
    <property type="match status" value="1"/>
</dbReference>
<evidence type="ECO:0000256" key="11">
    <source>
        <dbReference type="SAM" id="MobiDB-lite"/>
    </source>
</evidence>
<dbReference type="RefSeq" id="WP_185970068.1">
    <property type="nucleotide sequence ID" value="NZ_VJNB01000004.1"/>
</dbReference>
<dbReference type="Pfam" id="PF00263">
    <property type="entry name" value="Secretin"/>
    <property type="match status" value="1"/>
</dbReference>
<dbReference type="GO" id="GO:0015628">
    <property type="term" value="P:protein secretion by the type II secretion system"/>
    <property type="evidence" value="ECO:0007669"/>
    <property type="project" value="InterPro"/>
</dbReference>
<evidence type="ECO:0000313" key="17">
    <source>
        <dbReference type="Proteomes" id="UP000315736"/>
    </source>
</evidence>
<comment type="similarity">
    <text evidence="2">Belongs to the bacterial secretin family. GSP D subfamily.</text>
</comment>
<evidence type="ECO:0000256" key="10">
    <source>
        <dbReference type="RuleBase" id="RU004004"/>
    </source>
</evidence>
<dbReference type="Proteomes" id="UP000315736">
    <property type="component" value="Unassembled WGS sequence"/>
</dbReference>
<evidence type="ECO:0000256" key="6">
    <source>
        <dbReference type="ARBA" id="ARBA00022729"/>
    </source>
</evidence>
<evidence type="ECO:0000256" key="3">
    <source>
        <dbReference type="ARBA" id="ARBA00022448"/>
    </source>
</evidence>
<dbReference type="InterPro" id="IPR038591">
    <property type="entry name" value="NolW-like_sf"/>
</dbReference>
<comment type="caution">
    <text evidence="16">The sequence shown here is derived from an EMBL/GenBank/DDBJ whole genome shotgun (WGS) entry which is preliminary data.</text>
</comment>
<feature type="chain" id="PRO_5022182764" evidence="12">
    <location>
        <begin position="32"/>
        <end position="783"/>
    </location>
</feature>
<evidence type="ECO:0000256" key="4">
    <source>
        <dbReference type="ARBA" id="ARBA00022452"/>
    </source>
</evidence>
<evidence type="ECO:0000256" key="5">
    <source>
        <dbReference type="ARBA" id="ARBA00022692"/>
    </source>
</evidence>
<sequence length="783" mass="80950">MPMQHRPVFAALRPTALAVALAVALAGCAHVAPASPASVSGASASEPSLQESAQTVGNDTAQSPAPSTATTSAQPAVSLAGSDESSARERVLRGNDKVVAPNRAQPAAAANTTLRFESAPLGDVAHAILRELMRVNYVIHPPLNGTVTLASPQPIPPERALTLLEAALQANGYQLVRDATGTYHIGKPEQLRGIVPGVAVLESPNMPLPAGQGVLVVPLRYIGAAEMASILRPFAPEGSIVRVDALRNLLVLTGARAQIDGWLDLIQTFDVNLLAGMSVGVFALQHISARDVDSALRALANPAAQLTAPRPATPPTAGGQGGVNPASQPAPSALAEGSALIPLPVLGAIRVLPLERSNAVVIVTPRAEYLDLAREWIAKLDQPGLGGNDQQLFVYRVQNGNARHLADVLAGLFGSGQPSAPPSSGVAPGAVAQTVTSLPSGGASLATLPSNAGQAAQPSAAPAVTLAGGLRIMADQYNNAILVWGTPGQYRQVEQALKRLDVAPTQVLIEATIVEVQLVDDLKYGIQWFFTDRHGSNTGSGVLDALANLGGAQGAFTYTLRGASGNIRAVLNALAEKSLIKVISSPSLMVLDNHTASIVVGNQQPVRTAETVTTGGNVTTSITYKDTGVALTVTPSVNAGETVTLQLQQAVTDVGAIDSATGQRAFLQRQIGSRVAVRSGETLVLGGLIRDNNTAGSAGLPVAKDIPLLGWLFGAQNRSANRTELLVLITPRVLRSAEAAAEAAREARQRMATLLQARPYTELPPVPGLPVEAPLAPPEPVRR</sequence>
<keyword evidence="5" id="KW-0812">Transmembrane</keyword>
<dbReference type="InterPro" id="IPR050810">
    <property type="entry name" value="Bact_Secretion_Sys_Channel"/>
</dbReference>
<dbReference type="Pfam" id="PF03958">
    <property type="entry name" value="Secretin_N"/>
    <property type="match status" value="3"/>
</dbReference>
<dbReference type="PRINTS" id="PR00811">
    <property type="entry name" value="BCTERIALGSPD"/>
</dbReference>
<comment type="subcellular location">
    <subcellularLocation>
        <location evidence="1 10">Cell outer membrane</location>
    </subcellularLocation>
</comment>
<keyword evidence="7" id="KW-0653">Protein transport</keyword>
<dbReference type="InterPro" id="IPR013356">
    <property type="entry name" value="T2SS_GspD"/>
</dbReference>
<feature type="compositionally biased region" description="Basic and acidic residues" evidence="11">
    <location>
        <begin position="85"/>
        <end position="96"/>
    </location>
</feature>
<dbReference type="Gene3D" id="3.55.50.30">
    <property type="match status" value="1"/>
</dbReference>
<dbReference type="NCBIfam" id="TIGR02517">
    <property type="entry name" value="type_II_gspD"/>
    <property type="match status" value="1"/>
</dbReference>
<feature type="region of interest" description="Disordered" evidence="11">
    <location>
        <begin position="761"/>
        <end position="783"/>
    </location>
</feature>
<reference evidence="16 17" key="1">
    <citation type="submission" date="2019-07" db="EMBL/GenBank/DDBJ databases">
        <title>Tepidimonas alkaliphilus YIM 72238 draft genome.</title>
        <authorList>
            <person name="Da Costa M.S."/>
            <person name="Froufe H.J.C."/>
            <person name="Egas C."/>
            <person name="Albuquerque L."/>
        </authorList>
    </citation>
    <scope>NUCLEOTIDE SEQUENCE [LARGE SCALE GENOMIC DNA]</scope>
    <source>
        <strain evidence="16 17">YIM 72238</strain>
    </source>
</reference>
<feature type="compositionally biased region" description="Low complexity" evidence="11">
    <location>
        <begin position="60"/>
        <end position="76"/>
    </location>
</feature>
<name>A0A554W9E1_9BURK</name>
<dbReference type="PROSITE" id="PS51257">
    <property type="entry name" value="PROKAR_LIPOPROTEIN"/>
    <property type="match status" value="1"/>
</dbReference>
<dbReference type="Pfam" id="PF21305">
    <property type="entry name" value="type_II_gspD_N0"/>
    <property type="match status" value="1"/>
</dbReference>
<evidence type="ECO:0000259" key="13">
    <source>
        <dbReference type="Pfam" id="PF00263"/>
    </source>
</evidence>
<evidence type="ECO:0000256" key="9">
    <source>
        <dbReference type="ARBA" id="ARBA00023237"/>
    </source>
</evidence>
<evidence type="ECO:0000256" key="7">
    <source>
        <dbReference type="ARBA" id="ARBA00022927"/>
    </source>
</evidence>
<dbReference type="Gene3D" id="3.30.1370.120">
    <property type="match status" value="3"/>
</dbReference>
<evidence type="ECO:0000256" key="8">
    <source>
        <dbReference type="ARBA" id="ARBA00023136"/>
    </source>
</evidence>
<keyword evidence="9" id="KW-0998">Cell outer membrane</keyword>
<feature type="region of interest" description="Disordered" evidence="11">
    <location>
        <begin position="36"/>
        <end position="102"/>
    </location>
</feature>
<feature type="signal peptide" evidence="12">
    <location>
        <begin position="1"/>
        <end position="31"/>
    </location>
</feature>
<proteinExistence type="inferred from homology"/>
<gene>
    <name evidence="16" type="primary">xpsD</name>
    <name evidence="16" type="ORF">Talka_01090</name>
</gene>
<dbReference type="PANTHER" id="PTHR30332">
    <property type="entry name" value="PROBABLE GENERAL SECRETION PATHWAY PROTEIN D"/>
    <property type="match status" value="1"/>
</dbReference>
<accession>A0A554W9E1</accession>
<keyword evidence="3 10" id="KW-0813">Transport</keyword>
<evidence type="ECO:0000259" key="15">
    <source>
        <dbReference type="Pfam" id="PF21305"/>
    </source>
</evidence>
<dbReference type="GO" id="GO:0015627">
    <property type="term" value="C:type II protein secretion system complex"/>
    <property type="evidence" value="ECO:0007669"/>
    <property type="project" value="InterPro"/>
</dbReference>
<dbReference type="InterPro" id="IPR049371">
    <property type="entry name" value="GspD-like_N0"/>
</dbReference>
<feature type="compositionally biased region" description="Low complexity" evidence="11">
    <location>
        <begin position="36"/>
        <end position="48"/>
    </location>
</feature>
<feature type="domain" description="GspD-like N0" evidence="15">
    <location>
        <begin position="119"/>
        <end position="185"/>
    </location>
</feature>
<feature type="domain" description="Type II/III secretion system secretin-like" evidence="13">
    <location>
        <begin position="573"/>
        <end position="735"/>
    </location>
</feature>
<dbReference type="InterPro" id="IPR001775">
    <property type="entry name" value="GspD/PilQ"/>
</dbReference>
<evidence type="ECO:0000313" key="16">
    <source>
        <dbReference type="EMBL" id="TSE20195.1"/>
    </source>
</evidence>
<dbReference type="PRINTS" id="PR01032">
    <property type="entry name" value="PHAGEIV"/>
</dbReference>
<feature type="region of interest" description="Disordered" evidence="11">
    <location>
        <begin position="306"/>
        <end position="330"/>
    </location>
</feature>
<keyword evidence="6 12" id="KW-0732">Signal</keyword>
<keyword evidence="8" id="KW-0472">Membrane</keyword>
<dbReference type="InterPro" id="IPR004846">
    <property type="entry name" value="T2SS/T3SS_dom"/>
</dbReference>
<dbReference type="GO" id="GO:0009279">
    <property type="term" value="C:cell outer membrane"/>
    <property type="evidence" value="ECO:0007669"/>
    <property type="project" value="UniProtKB-SubCell"/>
</dbReference>
<keyword evidence="4" id="KW-1134">Transmembrane beta strand</keyword>
<protein>
    <submittedName>
        <fullName evidence="16">Type II secretion system protein D</fullName>
    </submittedName>
</protein>
<feature type="domain" description="NolW-like" evidence="14">
    <location>
        <begin position="393"/>
        <end position="506"/>
    </location>
</feature>
<evidence type="ECO:0000259" key="14">
    <source>
        <dbReference type="Pfam" id="PF03958"/>
    </source>
</evidence>
<evidence type="ECO:0000256" key="12">
    <source>
        <dbReference type="SAM" id="SignalP"/>
    </source>
</evidence>
<feature type="domain" description="NolW-like" evidence="14">
    <location>
        <begin position="215"/>
        <end position="271"/>
    </location>
</feature>
<evidence type="ECO:0000256" key="2">
    <source>
        <dbReference type="ARBA" id="ARBA00006980"/>
    </source>
</evidence>
<organism evidence="16 17">
    <name type="scientific">Tepidimonas alkaliphilus</name>
    <dbReference type="NCBI Taxonomy" id="2588942"/>
    <lineage>
        <taxon>Bacteria</taxon>
        <taxon>Pseudomonadati</taxon>
        <taxon>Pseudomonadota</taxon>
        <taxon>Betaproteobacteria</taxon>
        <taxon>Burkholderiales</taxon>
        <taxon>Tepidimonas</taxon>
    </lineage>
</organism>
<feature type="domain" description="NolW-like" evidence="14">
    <location>
        <begin position="280"/>
        <end position="384"/>
    </location>
</feature>
<keyword evidence="17" id="KW-1185">Reference proteome</keyword>
<dbReference type="InterPro" id="IPR005644">
    <property type="entry name" value="NolW-like"/>
</dbReference>
<feature type="compositionally biased region" description="Polar residues" evidence="11">
    <location>
        <begin position="49"/>
        <end position="59"/>
    </location>
</feature>
<dbReference type="AlphaFoldDB" id="A0A554W9E1"/>
<dbReference type="EMBL" id="VJNB01000004">
    <property type="protein sequence ID" value="TSE20195.1"/>
    <property type="molecule type" value="Genomic_DNA"/>
</dbReference>